<evidence type="ECO:0000256" key="5">
    <source>
        <dbReference type="ARBA" id="ARBA00022801"/>
    </source>
</evidence>
<dbReference type="GO" id="GO:0005975">
    <property type="term" value="P:carbohydrate metabolic process"/>
    <property type="evidence" value="ECO:0007669"/>
    <property type="project" value="InterPro"/>
</dbReference>
<dbReference type="RefSeq" id="WP_307638161.1">
    <property type="nucleotide sequence ID" value="NZ_JAUSRR010000011.1"/>
</dbReference>
<dbReference type="Proteomes" id="UP001244295">
    <property type="component" value="Unassembled WGS sequence"/>
</dbReference>
<feature type="active site" description="Proton acceptor" evidence="10">
    <location>
        <position position="1270"/>
    </location>
</feature>
<evidence type="ECO:0000256" key="9">
    <source>
        <dbReference type="ARBA" id="ARBA00023316"/>
    </source>
</evidence>
<proteinExistence type="inferred from homology"/>
<keyword evidence="5" id="KW-0378">Hydrolase</keyword>
<dbReference type="GO" id="GO:0005524">
    <property type="term" value="F:ATP binding"/>
    <property type="evidence" value="ECO:0007669"/>
    <property type="project" value="UniProtKB-KW"/>
</dbReference>
<keyword evidence="7" id="KW-0133">Cell shape</keyword>
<evidence type="ECO:0000259" key="14">
    <source>
        <dbReference type="Pfam" id="PF00768"/>
    </source>
</evidence>
<dbReference type="Pfam" id="PF02875">
    <property type="entry name" value="Mur_ligase_C"/>
    <property type="match status" value="1"/>
</dbReference>
<dbReference type="PRINTS" id="PR00725">
    <property type="entry name" value="DADACBPTASE1"/>
</dbReference>
<dbReference type="GO" id="GO:0008360">
    <property type="term" value="P:regulation of cell shape"/>
    <property type="evidence" value="ECO:0007669"/>
    <property type="project" value="UniProtKB-KW"/>
</dbReference>
<dbReference type="SUPFAM" id="SSF53244">
    <property type="entry name" value="MurD-like peptide ligases, peptide-binding domain"/>
    <property type="match status" value="1"/>
</dbReference>
<evidence type="ECO:0000256" key="10">
    <source>
        <dbReference type="PIRSR" id="PIRSR618044-1"/>
    </source>
</evidence>
<evidence type="ECO:0000256" key="4">
    <source>
        <dbReference type="ARBA" id="ARBA00022741"/>
    </source>
</evidence>
<gene>
    <name evidence="17" type="ORF">J2W25_005499</name>
</gene>
<dbReference type="PANTHER" id="PTHR43024:SF1">
    <property type="entry name" value="UDP-N-ACETYLMURAMOYL-TRIPEPTIDE--D-ALANYL-D-ALANINE LIGASE"/>
    <property type="match status" value="1"/>
</dbReference>
<keyword evidence="9" id="KW-0961">Cell wall biogenesis/degradation</keyword>
<comment type="similarity">
    <text evidence="1 12">Belongs to the peptidase S11 family.</text>
</comment>
<evidence type="ECO:0000313" key="17">
    <source>
        <dbReference type="EMBL" id="MDP9926450.1"/>
    </source>
</evidence>
<dbReference type="InterPro" id="IPR036565">
    <property type="entry name" value="Mur-like_cat_sf"/>
</dbReference>
<dbReference type="InterPro" id="IPR018044">
    <property type="entry name" value="Peptidase_S11"/>
</dbReference>
<dbReference type="InterPro" id="IPR004101">
    <property type="entry name" value="Mur_ligase_C"/>
</dbReference>
<dbReference type="GO" id="GO:0071555">
    <property type="term" value="P:cell wall organization"/>
    <property type="evidence" value="ECO:0007669"/>
    <property type="project" value="UniProtKB-KW"/>
</dbReference>
<evidence type="ECO:0000256" key="1">
    <source>
        <dbReference type="ARBA" id="ARBA00007164"/>
    </source>
</evidence>
<dbReference type="InterPro" id="IPR008928">
    <property type="entry name" value="6-hairpin_glycosidase_sf"/>
</dbReference>
<dbReference type="InterPro" id="IPR051046">
    <property type="entry name" value="MurCDEF_CellWall_CoF430Synth"/>
</dbReference>
<feature type="active site" evidence="10">
    <location>
        <position position="1331"/>
    </location>
</feature>
<feature type="domain" description="Mur ligase central" evidence="16">
    <location>
        <begin position="833"/>
        <end position="1021"/>
    </location>
</feature>
<feature type="domain" description="Mur ligase C-terminal" evidence="15">
    <location>
        <begin position="1055"/>
        <end position="1173"/>
    </location>
</feature>
<keyword evidence="2 17" id="KW-0436">Ligase</keyword>
<accession>A0AAW8E4D2</accession>
<dbReference type="InterPro" id="IPR012338">
    <property type="entry name" value="Beta-lactam/transpept-like"/>
</dbReference>
<dbReference type="Pfam" id="PF08245">
    <property type="entry name" value="Mur_ligase_M"/>
    <property type="match status" value="1"/>
</dbReference>
<feature type="region of interest" description="Disordered" evidence="13">
    <location>
        <begin position="1189"/>
        <end position="1223"/>
    </location>
</feature>
<dbReference type="InterPro" id="IPR001967">
    <property type="entry name" value="Peptidase_S11_N"/>
</dbReference>
<evidence type="ECO:0000256" key="2">
    <source>
        <dbReference type="ARBA" id="ARBA00022598"/>
    </source>
</evidence>
<dbReference type="Gene3D" id="3.40.1190.10">
    <property type="entry name" value="Mur-like, catalytic domain"/>
    <property type="match status" value="1"/>
</dbReference>
<dbReference type="GO" id="GO:0016881">
    <property type="term" value="F:acid-amino acid ligase activity"/>
    <property type="evidence" value="ECO:0007669"/>
    <property type="project" value="InterPro"/>
</dbReference>
<evidence type="ECO:0000259" key="16">
    <source>
        <dbReference type="Pfam" id="PF08245"/>
    </source>
</evidence>
<dbReference type="PANTHER" id="PTHR43024">
    <property type="entry name" value="UDP-N-ACETYLMURAMOYL-TRIPEPTIDE--D-ALANYL-D-ALANINE LIGASE"/>
    <property type="match status" value="1"/>
</dbReference>
<evidence type="ECO:0000256" key="7">
    <source>
        <dbReference type="ARBA" id="ARBA00022960"/>
    </source>
</evidence>
<reference evidence="17" key="1">
    <citation type="submission" date="2023-07" db="EMBL/GenBank/DDBJ databases">
        <title>Sorghum-associated microbial communities from plants grown in Nebraska, USA.</title>
        <authorList>
            <person name="Schachtman D."/>
        </authorList>
    </citation>
    <scope>NUCLEOTIDE SEQUENCE</scope>
    <source>
        <strain evidence="17">DS2795</strain>
    </source>
</reference>
<evidence type="ECO:0000256" key="12">
    <source>
        <dbReference type="RuleBase" id="RU004016"/>
    </source>
</evidence>
<dbReference type="InterPro" id="IPR036615">
    <property type="entry name" value="Mur_ligase_C_dom_sf"/>
</dbReference>
<keyword evidence="8" id="KW-0573">Peptidoglycan synthesis</keyword>
<name>A0AAW8E4D2_9BURK</name>
<evidence type="ECO:0000256" key="11">
    <source>
        <dbReference type="PIRSR" id="PIRSR618044-2"/>
    </source>
</evidence>
<dbReference type="Pfam" id="PF00768">
    <property type="entry name" value="Peptidase_S11"/>
    <property type="match status" value="1"/>
</dbReference>
<protein>
    <submittedName>
        <fullName evidence="17">UDP-N-acetylmuramoyl-tripeptide--D-alanyl-D-alanine ligase</fullName>
    </submittedName>
</protein>
<dbReference type="SUPFAM" id="SSF53623">
    <property type="entry name" value="MurD-like peptide ligases, catalytic domain"/>
    <property type="match status" value="1"/>
</dbReference>
<dbReference type="GO" id="GO:0009002">
    <property type="term" value="F:serine-type D-Ala-D-Ala carboxypeptidase activity"/>
    <property type="evidence" value="ECO:0007669"/>
    <property type="project" value="InterPro"/>
</dbReference>
<dbReference type="SUPFAM" id="SSF48208">
    <property type="entry name" value="Six-hairpin glycosidases"/>
    <property type="match status" value="1"/>
</dbReference>
<feature type="active site" description="Acyl-ester intermediate" evidence="10">
    <location>
        <position position="1267"/>
    </location>
</feature>
<dbReference type="Gene3D" id="3.90.190.20">
    <property type="entry name" value="Mur ligase, C-terminal domain"/>
    <property type="match status" value="1"/>
</dbReference>
<feature type="compositionally biased region" description="Pro residues" evidence="13">
    <location>
        <begin position="1211"/>
        <end position="1223"/>
    </location>
</feature>
<evidence type="ECO:0000256" key="8">
    <source>
        <dbReference type="ARBA" id="ARBA00022984"/>
    </source>
</evidence>
<feature type="compositionally biased region" description="Basic and acidic residues" evidence="13">
    <location>
        <begin position="1195"/>
        <end position="1207"/>
    </location>
</feature>
<organism evidence="17 18">
    <name type="scientific">Variovorax boronicumulans</name>
    <dbReference type="NCBI Taxonomy" id="436515"/>
    <lineage>
        <taxon>Bacteria</taxon>
        <taxon>Pseudomonadati</taxon>
        <taxon>Pseudomonadota</taxon>
        <taxon>Betaproteobacteria</taxon>
        <taxon>Burkholderiales</taxon>
        <taxon>Comamonadaceae</taxon>
        <taxon>Variovorax</taxon>
    </lineage>
</organism>
<comment type="caution">
    <text evidence="17">The sequence shown here is derived from an EMBL/GenBank/DDBJ whole genome shotgun (WGS) entry which is preliminary data.</text>
</comment>
<dbReference type="SUPFAM" id="SSF56601">
    <property type="entry name" value="beta-lactamase/transpeptidase-like"/>
    <property type="match status" value="1"/>
</dbReference>
<sequence length="1488" mass="161650">MSLSDLLGSAWQGLHSASNPDETPAAEGLEDCLVFFAWSDGTTQARVLSGRGMDLEAAWAQGTRALEAQATGVPRDLRVDWVRRLRPLRWATFKDGLDFPATEGLAFDARCESALLAPQVDSQRRRLLNAPTDDDTTVWAFQTRAVHVDASGVHVLAADGHRELQPIDVALLRRLVAAGADHLAARVQADGTLAPSTPDADAPRAADHAHAVRALLEAWDPAQAETRQAAIHRALARLTRTLIRPAALPNGTHVACLVEPGSNDTSLGTNAACIGALVRYTELSRDRRCLPLLDQLARTVLHMQDPISGRFAHTLHHPSMAEKAEAPGDAREDDQAIVALLRLYTLTGNRRWFGAVEKAFEHFVAASYANAQDHALCRATSAFVRYRPEPRHFQFGLQNLHASLDFALAQTTAVAALPAQLAAGAELVARLDANPAQQPLLDGLDRAALHRALLHSMQRLADGHAGPERAMFFAQPAAAEGSFFGDTAQALADAMAVLKLLQSPAGAPVRDEALAEAVRAAARQPIADAVLDAVPRDVRFTHPLTLGPLRLLGARVRPREMTGPGPLTVETWWQADAPVDTDWRLDIGTRPATCVTAPAWGLSSGHAPCQGRHPVSRWTPGKVYRDVHTLRPPLATRLYDVDMQMEAGLISPDGRRVERLRMPRFFDFILQEGKASPAPMWRFPPVPRYRVVAPESLPPDQPGEPRQTWNAAQIEAVTGGRWHVAPPPGWFIRSLTRGEGHTPMVPPPTMFVASDYWTLAIHERFGDNEGERNWDWSESVARMQPTLAGAVLRKPVPGLAPDFPVLLVDDPIQAFVELGIAARERLQGKVIGITGSAGKTSVCHMLDHAFAPTHTRVATIDNYNSRVGMLSMLANTPAQTDLVILEVAVSAINAVDYQNIKRVRPDLAVVTNITASHLGEGETVMDVARRKANIFEGMRPGAWAVICTDTDHFDFLVQRAQQRELRVLTYGSAASADFRLDAHNPATGHIRASRDGQGFAYTLGAKGRHMAVNSLVCFAVAHALSLDSGRVPEQLASFAAVKGRGQELSFTLNHRHFRVIDESYNANPLSMTAALASLADRPDEQGRKLLVLGDMKELGDDTQRHHDALVEPIVQCRPARVFLLGECMTRLHDRLAAALPQGAAVQAFDTLEALERALLDAVATDDTVLFKSSNGTGLWKIVRTMTELEEEEKEEAQRQARRERERAAAAPKPPVLPPMPQPPAVVIRRAGMSEDSEAYQPSWVLYDLTHDRLLTHQPAERSFAPASLSKLVTAVLVEQKLRDDRLDRHAEAVPVPAEPAPAPTDPSAALYAADAPPLPVHRLLEAALVVSSNKAAITLASWHSGDFQTFVAAMNRQAQAWGMHDTHFACPAGLVPTARTTAVDMLTMARHVLHDFPAVLEMAGKDRLDGVDTDAPSTNLLLGRMPGVDGLKTSSLPGVGAHLIATAQRDQRRLVSVVLGAPDRETCARLSALLLQRGFETPAAPGLQ</sequence>
<evidence type="ECO:0000313" key="18">
    <source>
        <dbReference type="Proteomes" id="UP001244295"/>
    </source>
</evidence>
<dbReference type="GO" id="GO:0006508">
    <property type="term" value="P:proteolysis"/>
    <property type="evidence" value="ECO:0007669"/>
    <property type="project" value="InterPro"/>
</dbReference>
<evidence type="ECO:0000256" key="13">
    <source>
        <dbReference type="SAM" id="MobiDB-lite"/>
    </source>
</evidence>
<keyword evidence="6" id="KW-0067">ATP-binding</keyword>
<evidence type="ECO:0000256" key="6">
    <source>
        <dbReference type="ARBA" id="ARBA00022840"/>
    </source>
</evidence>
<feature type="domain" description="Peptidase S11 D-alanyl-D-alanine carboxypeptidase A N-terminal" evidence="14">
    <location>
        <begin position="1241"/>
        <end position="1462"/>
    </location>
</feature>
<dbReference type="EMBL" id="JAUSRR010000011">
    <property type="protein sequence ID" value="MDP9926450.1"/>
    <property type="molecule type" value="Genomic_DNA"/>
</dbReference>
<dbReference type="Gene3D" id="3.40.710.10">
    <property type="entry name" value="DD-peptidase/beta-lactamase superfamily"/>
    <property type="match status" value="1"/>
</dbReference>
<keyword evidence="4" id="KW-0547">Nucleotide-binding</keyword>
<evidence type="ECO:0000256" key="3">
    <source>
        <dbReference type="ARBA" id="ARBA00022729"/>
    </source>
</evidence>
<dbReference type="InterPro" id="IPR013221">
    <property type="entry name" value="Mur_ligase_cen"/>
</dbReference>
<feature type="binding site" evidence="11">
    <location>
        <position position="1432"/>
    </location>
    <ligand>
        <name>substrate</name>
    </ligand>
</feature>
<dbReference type="GO" id="GO:0009252">
    <property type="term" value="P:peptidoglycan biosynthetic process"/>
    <property type="evidence" value="ECO:0007669"/>
    <property type="project" value="UniProtKB-KW"/>
</dbReference>
<evidence type="ECO:0000259" key="15">
    <source>
        <dbReference type="Pfam" id="PF02875"/>
    </source>
</evidence>
<keyword evidence="3" id="KW-0732">Signal</keyword>